<dbReference type="Pfam" id="PF00512">
    <property type="entry name" value="HisKA"/>
    <property type="match status" value="1"/>
</dbReference>
<dbReference type="Pfam" id="PF02518">
    <property type="entry name" value="HATPase_c"/>
    <property type="match status" value="1"/>
</dbReference>
<gene>
    <name evidence="11" type="ORF">KDA27_01560</name>
</gene>
<dbReference type="PROSITE" id="PS50109">
    <property type="entry name" value="HIS_KIN"/>
    <property type="match status" value="1"/>
</dbReference>
<dbReference type="InterPro" id="IPR003661">
    <property type="entry name" value="HisK_dim/P_dom"/>
</dbReference>
<keyword evidence="8" id="KW-0902">Two-component regulatory system</keyword>
<dbReference type="Gene3D" id="1.10.287.130">
    <property type="match status" value="1"/>
</dbReference>
<evidence type="ECO:0000256" key="2">
    <source>
        <dbReference type="ARBA" id="ARBA00012438"/>
    </source>
</evidence>
<dbReference type="InterPro" id="IPR004358">
    <property type="entry name" value="Sig_transdc_His_kin-like_C"/>
</dbReference>
<dbReference type="SMART" id="SM00387">
    <property type="entry name" value="HATPase_c"/>
    <property type="match status" value="1"/>
</dbReference>
<evidence type="ECO:0000256" key="4">
    <source>
        <dbReference type="ARBA" id="ARBA00022679"/>
    </source>
</evidence>
<dbReference type="InterPro" id="IPR036890">
    <property type="entry name" value="HATPase_C_sf"/>
</dbReference>
<dbReference type="EMBL" id="JAGQHS010000004">
    <property type="protein sequence ID" value="MCA9754461.1"/>
    <property type="molecule type" value="Genomic_DNA"/>
</dbReference>
<evidence type="ECO:0000313" key="12">
    <source>
        <dbReference type="Proteomes" id="UP000739538"/>
    </source>
</evidence>
<keyword evidence="7" id="KW-0067">ATP-binding</keyword>
<dbReference type="InterPro" id="IPR005467">
    <property type="entry name" value="His_kinase_dom"/>
</dbReference>
<dbReference type="PANTHER" id="PTHR43065">
    <property type="entry name" value="SENSOR HISTIDINE KINASE"/>
    <property type="match status" value="1"/>
</dbReference>
<evidence type="ECO:0000256" key="1">
    <source>
        <dbReference type="ARBA" id="ARBA00000085"/>
    </source>
</evidence>
<dbReference type="SUPFAM" id="SSF47384">
    <property type="entry name" value="Homodimeric domain of signal transducing histidine kinase"/>
    <property type="match status" value="1"/>
</dbReference>
<evidence type="ECO:0000256" key="8">
    <source>
        <dbReference type="ARBA" id="ARBA00023012"/>
    </source>
</evidence>
<dbReference type="AlphaFoldDB" id="A0A956SBL3"/>
<evidence type="ECO:0000256" key="9">
    <source>
        <dbReference type="SAM" id="MobiDB-lite"/>
    </source>
</evidence>
<evidence type="ECO:0000256" key="6">
    <source>
        <dbReference type="ARBA" id="ARBA00022777"/>
    </source>
</evidence>
<organism evidence="11 12">
    <name type="scientific">Eiseniibacteriota bacterium</name>
    <dbReference type="NCBI Taxonomy" id="2212470"/>
    <lineage>
        <taxon>Bacteria</taxon>
        <taxon>Candidatus Eiseniibacteriota</taxon>
    </lineage>
</organism>
<keyword evidence="6" id="KW-0418">Kinase</keyword>
<dbReference type="CDD" id="cd00082">
    <property type="entry name" value="HisKA"/>
    <property type="match status" value="1"/>
</dbReference>
<proteinExistence type="predicted"/>
<dbReference type="InterPro" id="IPR036097">
    <property type="entry name" value="HisK_dim/P_sf"/>
</dbReference>
<dbReference type="GO" id="GO:0005524">
    <property type="term" value="F:ATP binding"/>
    <property type="evidence" value="ECO:0007669"/>
    <property type="project" value="UniProtKB-KW"/>
</dbReference>
<comment type="catalytic activity">
    <reaction evidence="1">
        <text>ATP + protein L-histidine = ADP + protein N-phospho-L-histidine.</text>
        <dbReference type="EC" id="2.7.13.3"/>
    </reaction>
</comment>
<comment type="caution">
    <text evidence="11">The sequence shown here is derived from an EMBL/GenBank/DDBJ whole genome shotgun (WGS) entry which is preliminary data.</text>
</comment>
<dbReference type="SUPFAM" id="SSF55874">
    <property type="entry name" value="ATPase domain of HSP90 chaperone/DNA topoisomerase II/histidine kinase"/>
    <property type="match status" value="1"/>
</dbReference>
<sequence length="413" mass="45101">MTSTDELSRMKSRLEQREQLGVVLEGLLESLADGVVALDFRGEVTHVSDALLEPSLTPGAEVTLPQEILARLRAESQRVGTIPRRFEIVWHREETGTRIYQVVAAAARIGEIAPELPEDGTFAGPVLTLFAFHDTTSVHELRRELDRTRDLAALGRMAATVAHELRNPLGVIQGFATLHQRDLNAEGRDTKSIDRILQGVEGANRIVEDLLEYSRPVAPKDESISVEALLAESAVTLEISPRFRRGISVDVEVDPRLPAVRGDRRLLLQALANLYHNAIDAIDGDGSLSIRARATGGFGGRERLRVVVRDSGCGLSAEEVQRIFEPFYTTKPGGTGLGMAIVRRTIEAHGGEIHVVSARGRGTSVVLDLPAGVWDEPDAKDIASIPGKERTRVREGRDGEREALLAEPKREAA</sequence>
<dbReference type="Proteomes" id="UP000739538">
    <property type="component" value="Unassembled WGS sequence"/>
</dbReference>
<evidence type="ECO:0000256" key="5">
    <source>
        <dbReference type="ARBA" id="ARBA00022741"/>
    </source>
</evidence>
<dbReference type="SMART" id="SM00388">
    <property type="entry name" value="HisKA"/>
    <property type="match status" value="1"/>
</dbReference>
<feature type="region of interest" description="Disordered" evidence="9">
    <location>
        <begin position="378"/>
        <end position="413"/>
    </location>
</feature>
<evidence type="ECO:0000256" key="3">
    <source>
        <dbReference type="ARBA" id="ARBA00022553"/>
    </source>
</evidence>
<accession>A0A956SBL3</accession>
<name>A0A956SBL3_UNCEI</name>
<feature type="domain" description="Histidine kinase" evidence="10">
    <location>
        <begin position="160"/>
        <end position="373"/>
    </location>
</feature>
<dbReference type="PRINTS" id="PR00344">
    <property type="entry name" value="BCTRLSENSOR"/>
</dbReference>
<dbReference type="InterPro" id="IPR003594">
    <property type="entry name" value="HATPase_dom"/>
</dbReference>
<dbReference type="CDD" id="cd00075">
    <property type="entry name" value="HATPase"/>
    <property type="match status" value="1"/>
</dbReference>
<keyword evidence="5" id="KW-0547">Nucleotide-binding</keyword>
<evidence type="ECO:0000256" key="7">
    <source>
        <dbReference type="ARBA" id="ARBA00022840"/>
    </source>
</evidence>
<keyword evidence="3" id="KW-0597">Phosphoprotein</keyword>
<dbReference type="EC" id="2.7.13.3" evidence="2"/>
<reference evidence="11" key="2">
    <citation type="journal article" date="2021" name="Microbiome">
        <title>Successional dynamics and alternative stable states in a saline activated sludge microbial community over 9 years.</title>
        <authorList>
            <person name="Wang Y."/>
            <person name="Ye J."/>
            <person name="Ju F."/>
            <person name="Liu L."/>
            <person name="Boyd J.A."/>
            <person name="Deng Y."/>
            <person name="Parks D.H."/>
            <person name="Jiang X."/>
            <person name="Yin X."/>
            <person name="Woodcroft B.J."/>
            <person name="Tyson G.W."/>
            <person name="Hugenholtz P."/>
            <person name="Polz M.F."/>
            <person name="Zhang T."/>
        </authorList>
    </citation>
    <scope>NUCLEOTIDE SEQUENCE</scope>
    <source>
        <strain evidence="11">HKST-UBA02</strain>
    </source>
</reference>
<keyword evidence="4" id="KW-0808">Transferase</keyword>
<dbReference type="GO" id="GO:0000155">
    <property type="term" value="F:phosphorelay sensor kinase activity"/>
    <property type="evidence" value="ECO:0007669"/>
    <property type="project" value="InterPro"/>
</dbReference>
<dbReference type="PANTHER" id="PTHR43065:SF10">
    <property type="entry name" value="PEROXIDE STRESS-ACTIVATED HISTIDINE KINASE MAK3"/>
    <property type="match status" value="1"/>
</dbReference>
<evidence type="ECO:0000313" key="11">
    <source>
        <dbReference type="EMBL" id="MCA9754461.1"/>
    </source>
</evidence>
<protein>
    <recommendedName>
        <fullName evidence="2">histidine kinase</fullName>
        <ecNumber evidence="2">2.7.13.3</ecNumber>
    </recommendedName>
</protein>
<evidence type="ECO:0000259" key="10">
    <source>
        <dbReference type="PROSITE" id="PS50109"/>
    </source>
</evidence>
<reference evidence="11" key="1">
    <citation type="submission" date="2020-04" db="EMBL/GenBank/DDBJ databases">
        <authorList>
            <person name="Zhang T."/>
        </authorList>
    </citation>
    <scope>NUCLEOTIDE SEQUENCE</scope>
    <source>
        <strain evidence="11">HKST-UBA02</strain>
    </source>
</reference>
<dbReference type="Gene3D" id="3.30.565.10">
    <property type="entry name" value="Histidine kinase-like ATPase, C-terminal domain"/>
    <property type="match status" value="1"/>
</dbReference>